<proteinExistence type="predicted"/>
<protein>
    <submittedName>
        <fullName evidence="1">Virion protein</fullName>
    </submittedName>
</protein>
<organism evidence="1">
    <name type="scientific">Myoviridae sp. ctOAa14</name>
    <dbReference type="NCBI Taxonomy" id="2826646"/>
    <lineage>
        <taxon>Viruses</taxon>
        <taxon>Duplodnaviria</taxon>
        <taxon>Heunggongvirae</taxon>
        <taxon>Uroviricota</taxon>
        <taxon>Caudoviricetes</taxon>
    </lineage>
</organism>
<sequence length="200" mass="22669">MLRLRPFSLLVCSLLIAAGSAGLCYNNYKTSRLLELSERQNAALEEECYALRQYIAEQLKPVIVHSDAAETSREELTLAHLNNNPLNVKGSNWLGQVGQDKFGHAIFASPDYGFRAAARLLLNYKAKHGVKTIDALVERFCTGNKQSYKQFLSSHLNVQPTDEIDIQDRLPELLRAMARFESGQWYEEELFLPYSVLSSR</sequence>
<accession>A0A8S5MQS1</accession>
<dbReference type="EMBL" id="BK014964">
    <property type="protein sequence ID" value="DAD84662.1"/>
    <property type="molecule type" value="Genomic_DNA"/>
</dbReference>
<reference evidence="1" key="1">
    <citation type="journal article" date="2021" name="Proc. Natl. Acad. Sci. U.S.A.">
        <title>A Catalog of Tens of Thousands of Viruses from Human Metagenomes Reveals Hidden Associations with Chronic Diseases.</title>
        <authorList>
            <person name="Tisza M.J."/>
            <person name="Buck C.B."/>
        </authorList>
    </citation>
    <scope>NUCLEOTIDE SEQUENCE</scope>
    <source>
        <strain evidence="1">CtOAa14</strain>
    </source>
</reference>
<evidence type="ECO:0000313" key="1">
    <source>
        <dbReference type="EMBL" id="DAD84662.1"/>
    </source>
</evidence>
<name>A0A8S5MQS1_9CAUD</name>